<dbReference type="CDD" id="cd00077">
    <property type="entry name" value="HDc"/>
    <property type="match status" value="1"/>
</dbReference>
<evidence type="ECO:0000313" key="2">
    <source>
        <dbReference type="EMBL" id="RGC16495.1"/>
    </source>
</evidence>
<evidence type="ECO:0000259" key="1">
    <source>
        <dbReference type="Pfam" id="PF01966"/>
    </source>
</evidence>
<dbReference type="SUPFAM" id="SSF109604">
    <property type="entry name" value="HD-domain/PDEase-like"/>
    <property type="match status" value="1"/>
</dbReference>
<proteinExistence type="predicted"/>
<dbReference type="EMBL" id="QVEV01000008">
    <property type="protein sequence ID" value="RGC16495.1"/>
    <property type="molecule type" value="Genomic_DNA"/>
</dbReference>
<protein>
    <submittedName>
        <fullName evidence="2">HD domain-containing protein</fullName>
    </submittedName>
</protein>
<reference evidence="2 3" key="1">
    <citation type="submission" date="2018-08" db="EMBL/GenBank/DDBJ databases">
        <title>A genome reference for cultivated species of the human gut microbiota.</title>
        <authorList>
            <person name="Zou Y."/>
            <person name="Xue W."/>
            <person name="Luo G."/>
        </authorList>
    </citation>
    <scope>NUCLEOTIDE SEQUENCE [LARGE SCALE GENOMIC DNA]</scope>
    <source>
        <strain evidence="2 3">OF01-2LB</strain>
    </source>
</reference>
<dbReference type="NCBIfam" id="TIGR00277">
    <property type="entry name" value="HDIG"/>
    <property type="match status" value="1"/>
</dbReference>
<evidence type="ECO:0000313" key="3">
    <source>
        <dbReference type="Proteomes" id="UP000260025"/>
    </source>
</evidence>
<dbReference type="InterPro" id="IPR006674">
    <property type="entry name" value="HD_domain"/>
</dbReference>
<sequence length="258" mass="29826">MVNLLQAKKQFAAYCKAFDTQDERVALKILHSHKVAEISKQLAIHRNCSAQDVELAEVIGLYHDIGRFEQLKQYHTFLDAKSVDHAALGVRILQEQGLLSVFCDDPNQQEVILHAIANHNKFRIADGLQEHAYLHATMLRDADKTDIFRVNLMEKAENVYLCKEEQLLQETVSEEVLQDFLNSHLILSAKRKTHLDILLSHMAFVFDYHDAYALSIVLKQQYIERMAMRYQFQRPQAQQAVQLAMHHAVKYMQDRIGA</sequence>
<comment type="caution">
    <text evidence="2">The sequence shown here is derived from an EMBL/GenBank/DDBJ whole genome shotgun (WGS) entry which is preliminary data.</text>
</comment>
<gene>
    <name evidence="2" type="ORF">DXA38_07370</name>
</gene>
<dbReference type="AlphaFoldDB" id="A0A3E2VZF8"/>
<accession>A0A3E2VZF8</accession>
<dbReference type="RefSeq" id="WP_117442605.1">
    <property type="nucleotide sequence ID" value="NZ_JAJFEN010000071.1"/>
</dbReference>
<dbReference type="InterPro" id="IPR006675">
    <property type="entry name" value="HDIG_dom"/>
</dbReference>
<dbReference type="OrthoDB" id="9797344at2"/>
<dbReference type="Proteomes" id="UP000260025">
    <property type="component" value="Unassembled WGS sequence"/>
</dbReference>
<dbReference type="Gene3D" id="1.10.3210.10">
    <property type="entry name" value="Hypothetical protein af1432"/>
    <property type="match status" value="1"/>
</dbReference>
<name>A0A3E2VZF8_CLOIN</name>
<dbReference type="Pfam" id="PF01966">
    <property type="entry name" value="HD"/>
    <property type="match status" value="1"/>
</dbReference>
<organism evidence="2 3">
    <name type="scientific">Clostridium innocuum</name>
    <dbReference type="NCBI Taxonomy" id="1522"/>
    <lineage>
        <taxon>Bacteria</taxon>
        <taxon>Bacillati</taxon>
        <taxon>Bacillota</taxon>
        <taxon>Clostridia</taxon>
        <taxon>Eubacteriales</taxon>
        <taxon>Clostridiaceae</taxon>
        <taxon>Clostridium</taxon>
    </lineage>
</organism>
<dbReference type="InterPro" id="IPR003607">
    <property type="entry name" value="HD/PDEase_dom"/>
</dbReference>
<feature type="domain" description="HD" evidence="1">
    <location>
        <begin position="31"/>
        <end position="145"/>
    </location>
</feature>